<sequence length="121" mass="12853">MAGPRNALHLLRSVAGPAAALLVIGFFGGYALVGPNGVLALGDYRRALAAREAELARVEEQRRIIANRVALLDPKKANPDMADELIRKELGLVHPDEIIIPMDELPDAPSTPAPDATTGAR</sequence>
<feature type="transmembrane region" description="Helical" evidence="2">
    <location>
        <begin position="20"/>
        <end position="41"/>
    </location>
</feature>
<organism evidence="3 4">
    <name type="scientific">Sphingomonas changnyeongensis</name>
    <dbReference type="NCBI Taxonomy" id="2698679"/>
    <lineage>
        <taxon>Bacteria</taxon>
        <taxon>Pseudomonadati</taxon>
        <taxon>Pseudomonadota</taxon>
        <taxon>Alphaproteobacteria</taxon>
        <taxon>Sphingomonadales</taxon>
        <taxon>Sphingomonadaceae</taxon>
        <taxon>Sphingomonas</taxon>
    </lineage>
</organism>
<accession>A0A7Z2NX30</accession>
<evidence type="ECO:0000256" key="1">
    <source>
        <dbReference type="SAM" id="MobiDB-lite"/>
    </source>
</evidence>
<feature type="compositionally biased region" description="Low complexity" evidence="1">
    <location>
        <begin position="107"/>
        <end position="121"/>
    </location>
</feature>
<keyword evidence="2" id="KW-1133">Transmembrane helix</keyword>
<feature type="region of interest" description="Disordered" evidence="1">
    <location>
        <begin position="102"/>
        <end position="121"/>
    </location>
</feature>
<reference evidence="3 4" key="1">
    <citation type="submission" date="2020-01" db="EMBL/GenBank/DDBJ databases">
        <title>Sphingomonas sp. C33 whole genome sequece.</title>
        <authorList>
            <person name="Park C."/>
        </authorList>
    </citation>
    <scope>NUCLEOTIDE SEQUENCE [LARGE SCALE GENOMIC DNA]</scope>
    <source>
        <strain evidence="3 4">C33</strain>
    </source>
</reference>
<dbReference type="Pfam" id="PF04977">
    <property type="entry name" value="DivIC"/>
    <property type="match status" value="1"/>
</dbReference>
<dbReference type="KEGG" id="schy:GVO57_09620"/>
<name>A0A7Z2NX30_9SPHN</name>
<gene>
    <name evidence="3" type="ORF">GVO57_09620</name>
</gene>
<dbReference type="RefSeq" id="WP_160592961.1">
    <property type="nucleotide sequence ID" value="NZ_CP047895.1"/>
</dbReference>
<keyword evidence="2" id="KW-0472">Membrane</keyword>
<evidence type="ECO:0000256" key="2">
    <source>
        <dbReference type="SAM" id="Phobius"/>
    </source>
</evidence>
<evidence type="ECO:0000313" key="4">
    <source>
        <dbReference type="Proteomes" id="UP000464468"/>
    </source>
</evidence>
<keyword evidence="2" id="KW-0812">Transmembrane</keyword>
<protein>
    <submittedName>
        <fullName evidence="3">Septum formation initiator family protein</fullName>
    </submittedName>
</protein>
<keyword evidence="4" id="KW-1185">Reference proteome</keyword>
<dbReference type="InterPro" id="IPR007060">
    <property type="entry name" value="FtsL/DivIC"/>
</dbReference>
<dbReference type="Proteomes" id="UP000464468">
    <property type="component" value="Chromosome"/>
</dbReference>
<proteinExistence type="predicted"/>
<evidence type="ECO:0000313" key="3">
    <source>
        <dbReference type="EMBL" id="QHL91031.1"/>
    </source>
</evidence>
<dbReference type="AlphaFoldDB" id="A0A7Z2NX30"/>
<dbReference type="EMBL" id="CP047895">
    <property type="protein sequence ID" value="QHL91031.1"/>
    <property type="molecule type" value="Genomic_DNA"/>
</dbReference>